<dbReference type="SUPFAM" id="SSF52058">
    <property type="entry name" value="L domain-like"/>
    <property type="match status" value="1"/>
</dbReference>
<dbReference type="GO" id="GO:0042742">
    <property type="term" value="P:defense response to bacterium"/>
    <property type="evidence" value="ECO:0007669"/>
    <property type="project" value="UniProtKB-ARBA"/>
</dbReference>
<dbReference type="Gene3D" id="3.40.50.300">
    <property type="entry name" value="P-loop containing nucleotide triphosphate hydrolases"/>
    <property type="match status" value="2"/>
</dbReference>
<dbReference type="SUPFAM" id="SSF56112">
    <property type="entry name" value="Protein kinase-like (PK-like)"/>
    <property type="match status" value="1"/>
</dbReference>
<evidence type="ECO:0000256" key="9">
    <source>
        <dbReference type="SAM" id="MobiDB-lite"/>
    </source>
</evidence>
<dbReference type="SUPFAM" id="SSF52540">
    <property type="entry name" value="P-loop containing nucleoside triphosphate hydrolases"/>
    <property type="match status" value="2"/>
</dbReference>
<dbReference type="EMBL" id="KD108824">
    <property type="protein sequence ID" value="EMS60446.1"/>
    <property type="molecule type" value="Genomic_DNA"/>
</dbReference>
<dbReference type="InterPro" id="IPR058922">
    <property type="entry name" value="WHD_DRP"/>
</dbReference>
<evidence type="ECO:0000259" key="10">
    <source>
        <dbReference type="PROSITE" id="PS50011"/>
    </source>
</evidence>
<feature type="coiled-coil region" evidence="8">
    <location>
        <begin position="547"/>
        <end position="574"/>
    </location>
</feature>
<dbReference type="GO" id="GO:0043531">
    <property type="term" value="F:ADP binding"/>
    <property type="evidence" value="ECO:0007669"/>
    <property type="project" value="InterPro"/>
</dbReference>
<dbReference type="GO" id="GO:0005524">
    <property type="term" value="F:ATP binding"/>
    <property type="evidence" value="ECO:0007669"/>
    <property type="project" value="UniProtKB-UniRule"/>
</dbReference>
<protein>
    <submittedName>
        <fullName evidence="11">Putative late blight resistance protein-like protein R1C-3</fullName>
    </submittedName>
</protein>
<sequence length="1412" mass="158499">MTDGGQSSQLAALEKVLLDETADPVDLPFSLLSSITANFSEAQEIGRGGFGAVYRGVLPSGRTVAVKQLFERYEILDKNFESEVTCLTGVKHKNTVRFLGYCSETQQVLMPYDGKHVLADVRHRLLCFEYMPKGCLADYLSAYYSMDLKPQNVLLDHNMVPRIADFGLSRRLSGSQSRAITDYKLGTMGYMAPEFLISGEITFKTDIYSLGVIVMEILMGHKECSSVKGVIESWTDKFGTSNSHTPLEQLKACAEIGIQCTNYYPGNRPATWFIIRGIQGDAEISNWPVTSDVGASTEGQTSIASELADELKLMDGPAATPSKLPPSTLEVERDDGQLSQERKRKASNISFSKLADELKLMGNSVASGKLMDNSNTTYQLQPLALEVDKEDGKISFSKMADELKLMDDYVAPLQLQPSSLEVEQEDGKVSQQKKRRTSTVCVATGVMSTLSGKLTTFINDEYNKCKEVRKQASFLEKELSAIHAALELPELMNELAPGVKNWRDDLREISYDMENCIDDFIRQFGGEYVEVGFFWEAAELHKRLCELHRISNQMEELRTLVVEANARRESYKIDDCKPSFGPVAVDARLRAVYQEAVNLVGIEGPREEVISWLMNTQKKVKVVSVVGFGGLGKTTLAKQVFDKVKGHFDCVAFFSVSQMPDLRVLLNRLQLKLGINVSSHDCGFDDIIEELRKYLTDKRYLIVVDDLWDQSAWNTISCAFPENGNGSRIIVTTRVEDVAGMACHNDRGCIYTMKPLSDQNSRMLFSNRVFGSEVVCPPHLKDVAAEILKKCGVISCYNITMCKHFNRYLIVVDDLWDLSTWNTISCAFPENGNGSRIIVTTRVEDVAGMACHNDRGRIYTMKPLSDQNSRMLFSNRVFGSEVVCPPHLKDVAAEILKKCGGMPLAIITIASLLATQVRSRKHWESIRKSLGAHSATNPSLKEMNSILNLSYTHLPLHLRPCFLYLGMYSEDHIIPRDDLVKQWIGEGFVSSLHGPDLEHVGRSYFNELINRSMIQPAENDENEYGEVLCCRVHDMMLDLILSKCVEDNFVSVAHNSEDMARLLHLCKYKVRRLSLCSVAVGGATYDTAIATRLSQVLSLLLENTILPILWFKYLRVLIIFNDWDGEIVDLTAASQLFLLRYLMVRASWVELPTELGGLVYLETLDINECDCELMESIPSAIVHLPRLSSLLLPVFTYLPEGCSLGLPKVDALARSIGMLGNLEYLSISGIHVECEDSQQLGSLSNPFQHIERLELHRWRLWRVPKWLCGLHCLRFLKLSVEQTSTQDVYLLGELPSLVHLEFGACEIPDERAMLGTGLFPVLEYLEFWSMEDTTAYLGFEAGAVPSLRTLLFSASDWGGTVPVGMEHLLHLQEIHVFLRYCYSYTLNEAQDVFKEALLMHPNRPSVEVHSRP</sequence>
<dbReference type="SMART" id="SM00220">
    <property type="entry name" value="S_TKc"/>
    <property type="match status" value="1"/>
</dbReference>
<dbReference type="FunFam" id="3.40.50.300:FF:001091">
    <property type="entry name" value="Probable disease resistance protein At1g61300"/>
    <property type="match status" value="1"/>
</dbReference>
<dbReference type="Gene3D" id="3.80.10.10">
    <property type="entry name" value="Ribonuclease Inhibitor"/>
    <property type="match status" value="1"/>
</dbReference>
<keyword evidence="3" id="KW-0433">Leucine-rich repeat</keyword>
<dbReference type="GO" id="GO:0005886">
    <property type="term" value="C:plasma membrane"/>
    <property type="evidence" value="ECO:0007669"/>
    <property type="project" value="UniProtKB-SubCell"/>
</dbReference>
<name>M7ZLC6_TRIUA</name>
<dbReference type="Pfam" id="PF23598">
    <property type="entry name" value="LRR_14"/>
    <property type="match status" value="2"/>
</dbReference>
<evidence type="ECO:0000256" key="7">
    <source>
        <dbReference type="ARBA" id="ARBA00023054"/>
    </source>
</evidence>
<evidence type="ECO:0000256" key="8">
    <source>
        <dbReference type="SAM" id="Coils"/>
    </source>
</evidence>
<keyword evidence="4" id="KW-0677">Repeat</keyword>
<organism evidence="11">
    <name type="scientific">Triticum urartu</name>
    <name type="common">Red wild einkorn</name>
    <name type="synonym">Crithodium urartu</name>
    <dbReference type="NCBI Taxonomy" id="4572"/>
    <lineage>
        <taxon>Eukaryota</taxon>
        <taxon>Viridiplantae</taxon>
        <taxon>Streptophyta</taxon>
        <taxon>Embryophyta</taxon>
        <taxon>Tracheophyta</taxon>
        <taxon>Spermatophyta</taxon>
        <taxon>Magnoliopsida</taxon>
        <taxon>Liliopsida</taxon>
        <taxon>Poales</taxon>
        <taxon>Poaceae</taxon>
        <taxon>BOP clade</taxon>
        <taxon>Pooideae</taxon>
        <taxon>Triticodae</taxon>
        <taxon>Triticeae</taxon>
        <taxon>Triticinae</taxon>
        <taxon>Triticum</taxon>
    </lineage>
</organism>
<dbReference type="Gene3D" id="3.30.200.20">
    <property type="entry name" value="Phosphorylase Kinase, domain 1"/>
    <property type="match status" value="1"/>
</dbReference>
<evidence type="ECO:0000256" key="4">
    <source>
        <dbReference type="ARBA" id="ARBA00022737"/>
    </source>
</evidence>
<evidence type="ECO:0000256" key="2">
    <source>
        <dbReference type="ARBA" id="ARBA00008894"/>
    </source>
</evidence>
<dbReference type="InterPro" id="IPR036388">
    <property type="entry name" value="WH-like_DNA-bd_sf"/>
</dbReference>
<dbReference type="Pfam" id="PF00931">
    <property type="entry name" value="NB-ARC"/>
    <property type="match status" value="2"/>
</dbReference>
<dbReference type="CDD" id="cd14798">
    <property type="entry name" value="RX-CC_like"/>
    <property type="match status" value="1"/>
</dbReference>
<dbReference type="GO" id="GO:0009626">
    <property type="term" value="P:plant-type hypersensitive response"/>
    <property type="evidence" value="ECO:0007669"/>
    <property type="project" value="UniProtKB-ARBA"/>
</dbReference>
<dbReference type="GO" id="GO:0004674">
    <property type="term" value="F:protein serine/threonine kinase activity"/>
    <property type="evidence" value="ECO:0007669"/>
    <property type="project" value="UniProtKB-EC"/>
</dbReference>
<dbReference type="Pfam" id="PF00069">
    <property type="entry name" value="Pkinase"/>
    <property type="match status" value="1"/>
</dbReference>
<dbReference type="FunFam" id="1.10.10.10:FF:000322">
    <property type="entry name" value="Probable disease resistance protein At1g63360"/>
    <property type="match status" value="1"/>
</dbReference>
<dbReference type="InterPro" id="IPR042197">
    <property type="entry name" value="Apaf_helical"/>
</dbReference>
<keyword evidence="6" id="KW-0611">Plant defense</keyword>
<comment type="similarity">
    <text evidence="2">Belongs to the disease resistance NB-LRR family.</text>
</comment>
<dbReference type="Pfam" id="PF18052">
    <property type="entry name" value="Rx_N"/>
    <property type="match status" value="1"/>
</dbReference>
<feature type="region of interest" description="Disordered" evidence="9">
    <location>
        <begin position="318"/>
        <end position="344"/>
    </location>
</feature>
<dbReference type="PANTHER" id="PTHR23155">
    <property type="entry name" value="DISEASE RESISTANCE PROTEIN RP"/>
    <property type="match status" value="1"/>
</dbReference>
<evidence type="ECO:0000256" key="6">
    <source>
        <dbReference type="ARBA" id="ARBA00022821"/>
    </source>
</evidence>
<comment type="subcellular location">
    <subcellularLocation>
        <location evidence="1">Cell membrane</location>
        <topology evidence="1">Single-pass membrane protein</topology>
    </subcellularLocation>
</comment>
<reference evidence="11" key="1">
    <citation type="journal article" date="2013" name="Nature">
        <title>Draft genome of the wheat A-genome progenitor Triticum urartu.</title>
        <authorList>
            <person name="Ling H.Q."/>
            <person name="Zhao S."/>
            <person name="Liu D."/>
            <person name="Wang J."/>
            <person name="Sun H."/>
            <person name="Zhang C."/>
            <person name="Fan H."/>
            <person name="Li D."/>
            <person name="Dong L."/>
            <person name="Tao Y."/>
            <person name="Gao C."/>
            <person name="Wu H."/>
            <person name="Li Y."/>
            <person name="Cui Y."/>
            <person name="Guo X."/>
            <person name="Zheng S."/>
            <person name="Wang B."/>
            <person name="Yu K."/>
            <person name="Liang Q."/>
            <person name="Yang W."/>
            <person name="Lou X."/>
            <person name="Chen J."/>
            <person name="Feng M."/>
            <person name="Jian J."/>
            <person name="Zhang X."/>
            <person name="Luo G."/>
            <person name="Jiang Y."/>
            <person name="Liu J."/>
            <person name="Wang Z."/>
            <person name="Sha Y."/>
            <person name="Zhang B."/>
            <person name="Wu H."/>
            <person name="Tang D."/>
            <person name="Shen Q."/>
            <person name="Xue P."/>
            <person name="Zou S."/>
            <person name="Wang X."/>
            <person name="Liu X."/>
            <person name="Wang F."/>
            <person name="Yang Y."/>
            <person name="An X."/>
            <person name="Dong Z."/>
            <person name="Zhang K."/>
            <person name="Zhang X."/>
            <person name="Luo M.C."/>
            <person name="Dvorak J."/>
            <person name="Tong Y."/>
            <person name="Wang J."/>
            <person name="Yang H."/>
            <person name="Li Z."/>
            <person name="Wang D."/>
            <person name="Zhang A."/>
            <person name="Wang J."/>
        </authorList>
    </citation>
    <scope>NUCLEOTIDE SEQUENCE</scope>
</reference>
<dbReference type="GO" id="GO:0002758">
    <property type="term" value="P:innate immune response-activating signaling pathway"/>
    <property type="evidence" value="ECO:0007669"/>
    <property type="project" value="UniProtKB-ARBA"/>
</dbReference>
<dbReference type="Gene3D" id="1.20.5.4130">
    <property type="match status" value="1"/>
</dbReference>
<dbReference type="eggNOG" id="KOG1187">
    <property type="taxonomic scope" value="Eukaryota"/>
</dbReference>
<proteinExistence type="inferred from homology"/>
<dbReference type="InterPro" id="IPR027417">
    <property type="entry name" value="P-loop_NTPase"/>
</dbReference>
<evidence type="ECO:0000313" key="11">
    <source>
        <dbReference type="EMBL" id="EMS60446.1"/>
    </source>
</evidence>
<dbReference type="PRINTS" id="PR00364">
    <property type="entry name" value="DISEASERSIST"/>
</dbReference>
<dbReference type="InterPro" id="IPR011009">
    <property type="entry name" value="Kinase-like_dom_sf"/>
</dbReference>
<feature type="domain" description="Protein kinase" evidence="10">
    <location>
        <begin position="39"/>
        <end position="284"/>
    </location>
</feature>
<evidence type="ECO:0000256" key="5">
    <source>
        <dbReference type="ARBA" id="ARBA00022741"/>
    </source>
</evidence>
<gene>
    <name evidence="11" type="ORF">TRIUR3_06601</name>
</gene>
<dbReference type="Gene3D" id="1.10.510.10">
    <property type="entry name" value="Transferase(Phosphotransferase) domain 1"/>
    <property type="match status" value="1"/>
</dbReference>
<dbReference type="OMA" id="MACHNDR"/>
<keyword evidence="5" id="KW-0547">Nucleotide-binding</keyword>
<dbReference type="InterPro" id="IPR055414">
    <property type="entry name" value="LRR_R13L4/SHOC2-like"/>
</dbReference>
<dbReference type="PANTHER" id="PTHR23155:SF906">
    <property type="entry name" value="OS08G0205100 PROTEIN"/>
    <property type="match status" value="1"/>
</dbReference>
<dbReference type="InterPro" id="IPR038005">
    <property type="entry name" value="RX-like_CC"/>
</dbReference>
<dbReference type="PROSITE" id="PS00107">
    <property type="entry name" value="PROTEIN_KINASE_ATP"/>
    <property type="match status" value="1"/>
</dbReference>
<dbReference type="Pfam" id="PF23559">
    <property type="entry name" value="WHD_DRP"/>
    <property type="match status" value="1"/>
</dbReference>
<dbReference type="STRING" id="4572.M7ZLC6"/>
<dbReference type="InterPro" id="IPR044974">
    <property type="entry name" value="Disease_R_plants"/>
</dbReference>
<dbReference type="InterPro" id="IPR041118">
    <property type="entry name" value="Rx_N"/>
</dbReference>
<evidence type="ECO:0000256" key="3">
    <source>
        <dbReference type="ARBA" id="ARBA00022614"/>
    </source>
</evidence>
<dbReference type="InterPro" id="IPR017441">
    <property type="entry name" value="Protein_kinase_ATP_BS"/>
</dbReference>
<dbReference type="InterPro" id="IPR000719">
    <property type="entry name" value="Prot_kinase_dom"/>
</dbReference>
<dbReference type="InterPro" id="IPR032675">
    <property type="entry name" value="LRR_dom_sf"/>
</dbReference>
<dbReference type="Gene3D" id="1.10.8.430">
    <property type="entry name" value="Helical domain of apoptotic protease-activating factors"/>
    <property type="match status" value="1"/>
</dbReference>
<keyword evidence="7 8" id="KW-0175">Coiled coil</keyword>
<evidence type="ECO:0000256" key="1">
    <source>
        <dbReference type="ARBA" id="ARBA00004162"/>
    </source>
</evidence>
<dbReference type="PROSITE" id="PS50011">
    <property type="entry name" value="PROTEIN_KINASE_DOM"/>
    <property type="match status" value="1"/>
</dbReference>
<accession>M7ZLC6</accession>
<dbReference type="InterPro" id="IPR002182">
    <property type="entry name" value="NB-ARC"/>
</dbReference>
<dbReference type="eggNOG" id="KOG4658">
    <property type="taxonomic scope" value="Eukaryota"/>
</dbReference>
<dbReference type="Gene3D" id="1.10.10.10">
    <property type="entry name" value="Winged helix-like DNA-binding domain superfamily/Winged helix DNA-binding domain"/>
    <property type="match status" value="1"/>
</dbReference>